<protein>
    <submittedName>
        <fullName evidence="4">Ribosomal protein L3-domain-containing protein</fullName>
    </submittedName>
</protein>
<dbReference type="Gene3D" id="3.30.1430.10">
    <property type="match status" value="1"/>
</dbReference>
<reference evidence="4" key="1">
    <citation type="submission" date="2023-03" db="EMBL/GenBank/DDBJ databases">
        <title>Massive genome expansion in bonnet fungi (Mycena s.s.) driven by repeated elements and novel gene families across ecological guilds.</title>
        <authorList>
            <consortium name="Lawrence Berkeley National Laboratory"/>
            <person name="Harder C.B."/>
            <person name="Miyauchi S."/>
            <person name="Viragh M."/>
            <person name="Kuo A."/>
            <person name="Thoen E."/>
            <person name="Andreopoulos B."/>
            <person name="Lu D."/>
            <person name="Skrede I."/>
            <person name="Drula E."/>
            <person name="Henrissat B."/>
            <person name="Morin E."/>
            <person name="Kohler A."/>
            <person name="Barry K."/>
            <person name="LaButti K."/>
            <person name="Morin E."/>
            <person name="Salamov A."/>
            <person name="Lipzen A."/>
            <person name="Mereny Z."/>
            <person name="Hegedus B."/>
            <person name="Baldrian P."/>
            <person name="Stursova M."/>
            <person name="Weitz H."/>
            <person name="Taylor A."/>
            <person name="Grigoriev I.V."/>
            <person name="Nagy L.G."/>
            <person name="Martin F."/>
            <person name="Kauserud H."/>
        </authorList>
    </citation>
    <scope>NUCLEOTIDE SEQUENCE</scope>
    <source>
        <strain evidence="4">CBHHK200</strain>
    </source>
</reference>
<dbReference type="GO" id="GO:0022625">
    <property type="term" value="C:cytosolic large ribosomal subunit"/>
    <property type="evidence" value="ECO:0007669"/>
    <property type="project" value="TreeGrafter"/>
</dbReference>
<dbReference type="AlphaFoldDB" id="A0AAD6XCL0"/>
<proteinExistence type="inferred from homology"/>
<dbReference type="EMBL" id="JARJCM010000009">
    <property type="protein sequence ID" value="KAJ7043415.1"/>
    <property type="molecule type" value="Genomic_DNA"/>
</dbReference>
<keyword evidence="3" id="KW-0687">Ribonucleoprotein</keyword>
<dbReference type="GO" id="GO:0003735">
    <property type="term" value="F:structural constituent of ribosome"/>
    <property type="evidence" value="ECO:0007669"/>
    <property type="project" value="InterPro"/>
</dbReference>
<evidence type="ECO:0000313" key="4">
    <source>
        <dbReference type="EMBL" id="KAJ7043415.1"/>
    </source>
</evidence>
<dbReference type="InterPro" id="IPR009000">
    <property type="entry name" value="Transl_B-barrel_sf"/>
</dbReference>
<dbReference type="Pfam" id="PF00297">
    <property type="entry name" value="Ribosomal_L3"/>
    <property type="match status" value="1"/>
</dbReference>
<keyword evidence="5" id="KW-1185">Reference proteome</keyword>
<dbReference type="InterPro" id="IPR000597">
    <property type="entry name" value="Ribosomal_uL3"/>
</dbReference>
<dbReference type="PANTHER" id="PTHR11363:SF5">
    <property type="entry name" value="LARGE RIBOSOMAL SUBUNIT PROTEIN UL3"/>
    <property type="match status" value="1"/>
</dbReference>
<comment type="caution">
    <text evidence="4">The sequence shown here is derived from an EMBL/GenBank/DDBJ whole genome shotgun (WGS) entry which is preliminary data.</text>
</comment>
<dbReference type="PANTHER" id="PTHR11363">
    <property type="entry name" value="60S RIBOSOMAL PROTEIN L3-RELATED"/>
    <property type="match status" value="1"/>
</dbReference>
<evidence type="ECO:0000256" key="1">
    <source>
        <dbReference type="ARBA" id="ARBA00006540"/>
    </source>
</evidence>
<dbReference type="GO" id="GO:0003723">
    <property type="term" value="F:RNA binding"/>
    <property type="evidence" value="ECO:0007669"/>
    <property type="project" value="TreeGrafter"/>
</dbReference>
<sequence>MHKEEVRQAVTTIETSPLIVNSTVGSPWSAYPRPRLGIPPLDEIEWSFYKNWCRSKKKVFARYAKKHAEDSGKSVAHELVRICKYCTVVRILTHIQICNTGLSQEKAHLMEIQVNGGSIPEKIEFAQSARCSRTTSVSPQDAQGSLHCPLYQRDQETPHRWVDPHDDTIAKNNFLILKGSIPGTKKRVIDIAL</sequence>
<dbReference type="Proteomes" id="UP001218188">
    <property type="component" value="Unassembled WGS sequence"/>
</dbReference>
<gene>
    <name evidence="4" type="ORF">C8F04DRAFT_1366074</name>
</gene>
<evidence type="ECO:0000256" key="3">
    <source>
        <dbReference type="ARBA" id="ARBA00023274"/>
    </source>
</evidence>
<evidence type="ECO:0000256" key="2">
    <source>
        <dbReference type="ARBA" id="ARBA00022980"/>
    </source>
</evidence>
<dbReference type="GO" id="GO:0006412">
    <property type="term" value="P:translation"/>
    <property type="evidence" value="ECO:0007669"/>
    <property type="project" value="InterPro"/>
</dbReference>
<dbReference type="SUPFAM" id="SSF50447">
    <property type="entry name" value="Translation proteins"/>
    <property type="match status" value="1"/>
</dbReference>
<evidence type="ECO:0000313" key="5">
    <source>
        <dbReference type="Proteomes" id="UP001218188"/>
    </source>
</evidence>
<organism evidence="4 5">
    <name type="scientific">Mycena alexandri</name>
    <dbReference type="NCBI Taxonomy" id="1745969"/>
    <lineage>
        <taxon>Eukaryota</taxon>
        <taxon>Fungi</taxon>
        <taxon>Dikarya</taxon>
        <taxon>Basidiomycota</taxon>
        <taxon>Agaricomycotina</taxon>
        <taxon>Agaricomycetes</taxon>
        <taxon>Agaricomycetidae</taxon>
        <taxon>Agaricales</taxon>
        <taxon>Marasmiineae</taxon>
        <taxon>Mycenaceae</taxon>
        <taxon>Mycena</taxon>
    </lineage>
</organism>
<comment type="similarity">
    <text evidence="1">Belongs to the universal ribosomal protein uL3 family.</text>
</comment>
<accession>A0AAD6XCL0</accession>
<keyword evidence="2 4" id="KW-0689">Ribosomal protein</keyword>
<dbReference type="InterPro" id="IPR045077">
    <property type="entry name" value="L3_arc_euk"/>
</dbReference>
<name>A0AAD6XCL0_9AGAR</name>